<evidence type="ECO:0000256" key="3">
    <source>
        <dbReference type="ARBA" id="ARBA00022475"/>
    </source>
</evidence>
<evidence type="ECO:0000259" key="8">
    <source>
        <dbReference type="PROSITE" id="PS50928"/>
    </source>
</evidence>
<dbReference type="InterPro" id="IPR035906">
    <property type="entry name" value="MetI-like_sf"/>
</dbReference>
<evidence type="ECO:0000256" key="4">
    <source>
        <dbReference type="ARBA" id="ARBA00022692"/>
    </source>
</evidence>
<sequence length="321" mass="36287">MSNSMVSAKSPSKGLAKRKKTIVLLSMLAPGAIWLVLLRYLPMFGIVIAFQKFTIYTKAPTLLNNIIHSKWVGFKNFEFLFATSDSWNMIRNTVGYNALWIVLGTVIAVAFAIMLSLITKKFVAKTYQTLMFFPYFLSWVVASYFLMAFLDPTYGLISHLQKQAGMEVTQWYFINKPWPIILTIAYLWKNIGYSTVLYLAAITGIDSSQYEAASIDGASKWQQIRYITIPHLKPMIIILFIMSVGRIINSDFGLFYQVPKNSGPLFPTTQVMDTYVYRAFMATNNPGMSTAASLLQNVVGFFCVLTANSIVRKIDEESSLF</sequence>
<dbReference type="PANTHER" id="PTHR43227:SF11">
    <property type="entry name" value="BLL4140 PROTEIN"/>
    <property type="match status" value="1"/>
</dbReference>
<evidence type="ECO:0000256" key="1">
    <source>
        <dbReference type="ARBA" id="ARBA00004651"/>
    </source>
</evidence>
<evidence type="ECO:0000256" key="7">
    <source>
        <dbReference type="RuleBase" id="RU363032"/>
    </source>
</evidence>
<comment type="subcellular location">
    <subcellularLocation>
        <location evidence="1 7">Cell membrane</location>
        <topology evidence="1 7">Multi-pass membrane protein</topology>
    </subcellularLocation>
</comment>
<evidence type="ECO:0000313" key="9">
    <source>
        <dbReference type="EMBL" id="SFO49110.1"/>
    </source>
</evidence>
<dbReference type="AlphaFoldDB" id="A0A1I5HM75"/>
<dbReference type="Gene3D" id="1.10.3720.10">
    <property type="entry name" value="MetI-like"/>
    <property type="match status" value="1"/>
</dbReference>
<proteinExistence type="inferred from homology"/>
<dbReference type="Proteomes" id="UP000198806">
    <property type="component" value="Unassembled WGS sequence"/>
</dbReference>
<dbReference type="STRING" id="1527.SAMN04489757_13120"/>
<organism evidence="9 10">
    <name type="scientific">Anaerocolumna aminovalerica</name>
    <dbReference type="NCBI Taxonomy" id="1527"/>
    <lineage>
        <taxon>Bacteria</taxon>
        <taxon>Bacillati</taxon>
        <taxon>Bacillota</taxon>
        <taxon>Clostridia</taxon>
        <taxon>Lachnospirales</taxon>
        <taxon>Lachnospiraceae</taxon>
        <taxon>Anaerocolumna</taxon>
    </lineage>
</organism>
<evidence type="ECO:0000313" key="10">
    <source>
        <dbReference type="Proteomes" id="UP000198806"/>
    </source>
</evidence>
<keyword evidence="3" id="KW-1003">Cell membrane</keyword>
<comment type="similarity">
    <text evidence="7">Belongs to the binding-protein-dependent transport system permease family.</text>
</comment>
<feature type="transmembrane region" description="Helical" evidence="7">
    <location>
        <begin position="291"/>
        <end position="311"/>
    </location>
</feature>
<keyword evidence="6 7" id="KW-0472">Membrane</keyword>
<evidence type="ECO:0000256" key="2">
    <source>
        <dbReference type="ARBA" id="ARBA00022448"/>
    </source>
</evidence>
<dbReference type="PROSITE" id="PS50928">
    <property type="entry name" value="ABC_TM1"/>
    <property type="match status" value="1"/>
</dbReference>
<keyword evidence="2 7" id="KW-0813">Transport</keyword>
<gene>
    <name evidence="9" type="ORF">SAMN04489757_13120</name>
</gene>
<evidence type="ECO:0000256" key="5">
    <source>
        <dbReference type="ARBA" id="ARBA00022989"/>
    </source>
</evidence>
<reference evidence="9 10" key="1">
    <citation type="submission" date="2016-10" db="EMBL/GenBank/DDBJ databases">
        <authorList>
            <person name="de Groot N.N."/>
        </authorList>
    </citation>
    <scope>NUCLEOTIDE SEQUENCE [LARGE SCALE GENOMIC DNA]</scope>
    <source>
        <strain evidence="9 10">DSM 1283</strain>
    </source>
</reference>
<feature type="transmembrane region" description="Helical" evidence="7">
    <location>
        <begin position="98"/>
        <end position="118"/>
    </location>
</feature>
<keyword evidence="10" id="KW-1185">Reference proteome</keyword>
<dbReference type="InterPro" id="IPR000515">
    <property type="entry name" value="MetI-like"/>
</dbReference>
<dbReference type="CDD" id="cd06261">
    <property type="entry name" value="TM_PBP2"/>
    <property type="match status" value="1"/>
</dbReference>
<dbReference type="GO" id="GO:0055085">
    <property type="term" value="P:transmembrane transport"/>
    <property type="evidence" value="ECO:0007669"/>
    <property type="project" value="InterPro"/>
</dbReference>
<dbReference type="EMBL" id="FOWD01000031">
    <property type="protein sequence ID" value="SFO49110.1"/>
    <property type="molecule type" value="Genomic_DNA"/>
</dbReference>
<protein>
    <submittedName>
        <fullName evidence="9">Putative aldouronate transport system permease protein</fullName>
    </submittedName>
</protein>
<name>A0A1I5HM75_9FIRM</name>
<feature type="transmembrane region" description="Helical" evidence="7">
    <location>
        <begin position="21"/>
        <end position="41"/>
    </location>
</feature>
<keyword evidence="5 7" id="KW-1133">Transmembrane helix</keyword>
<dbReference type="PANTHER" id="PTHR43227">
    <property type="entry name" value="BLL4140 PROTEIN"/>
    <property type="match status" value="1"/>
</dbReference>
<accession>A0A1I5HM75</accession>
<dbReference type="OrthoDB" id="9785836at2"/>
<dbReference type="InterPro" id="IPR050809">
    <property type="entry name" value="UgpAE/MalFG_permease"/>
</dbReference>
<dbReference type="GO" id="GO:0005886">
    <property type="term" value="C:plasma membrane"/>
    <property type="evidence" value="ECO:0007669"/>
    <property type="project" value="UniProtKB-SubCell"/>
</dbReference>
<dbReference type="Pfam" id="PF00528">
    <property type="entry name" value="BPD_transp_1"/>
    <property type="match status" value="1"/>
</dbReference>
<feature type="transmembrane region" description="Helical" evidence="7">
    <location>
        <begin position="235"/>
        <end position="256"/>
    </location>
</feature>
<evidence type="ECO:0000256" key="6">
    <source>
        <dbReference type="ARBA" id="ARBA00023136"/>
    </source>
</evidence>
<dbReference type="SUPFAM" id="SSF161098">
    <property type="entry name" value="MetI-like"/>
    <property type="match status" value="1"/>
</dbReference>
<feature type="domain" description="ABC transmembrane type-1" evidence="8">
    <location>
        <begin position="90"/>
        <end position="307"/>
    </location>
</feature>
<feature type="transmembrane region" description="Helical" evidence="7">
    <location>
        <begin position="130"/>
        <end position="150"/>
    </location>
</feature>
<keyword evidence="4 7" id="KW-0812">Transmembrane</keyword>